<evidence type="ECO:0000313" key="7">
    <source>
        <dbReference type="Proteomes" id="UP000179014"/>
    </source>
</evidence>
<proteinExistence type="predicted"/>
<evidence type="ECO:0000313" key="6">
    <source>
        <dbReference type="EMBL" id="OGG40415.1"/>
    </source>
</evidence>
<evidence type="ECO:0000256" key="2">
    <source>
        <dbReference type="ARBA" id="ARBA00022741"/>
    </source>
</evidence>
<dbReference type="Pfam" id="PF08245">
    <property type="entry name" value="Mur_ligase_M"/>
    <property type="match status" value="1"/>
</dbReference>
<dbReference type="SUPFAM" id="SSF53623">
    <property type="entry name" value="MurD-like peptide ligases, catalytic domain"/>
    <property type="match status" value="1"/>
</dbReference>
<dbReference type="EMBL" id="MFKN01000032">
    <property type="protein sequence ID" value="OGG40415.1"/>
    <property type="molecule type" value="Genomic_DNA"/>
</dbReference>
<keyword evidence="3" id="KW-0067">ATP-binding</keyword>
<feature type="domain" description="Mur ligase C-terminal" evidence="4">
    <location>
        <begin position="276"/>
        <end position="391"/>
    </location>
</feature>
<dbReference type="InterPro" id="IPR036615">
    <property type="entry name" value="Mur_ligase_C_dom_sf"/>
</dbReference>
<dbReference type="STRING" id="1798474.A2118_02765"/>
<dbReference type="Gene3D" id="3.90.190.20">
    <property type="entry name" value="Mur ligase, C-terminal domain"/>
    <property type="match status" value="1"/>
</dbReference>
<reference evidence="6 7" key="1">
    <citation type="journal article" date="2016" name="Nat. Commun.">
        <title>Thousands of microbial genomes shed light on interconnected biogeochemical processes in an aquifer system.</title>
        <authorList>
            <person name="Anantharaman K."/>
            <person name="Brown C.T."/>
            <person name="Hug L.A."/>
            <person name="Sharon I."/>
            <person name="Castelle C.J."/>
            <person name="Probst A.J."/>
            <person name="Thomas B.C."/>
            <person name="Singh A."/>
            <person name="Wilkins M.J."/>
            <person name="Karaoz U."/>
            <person name="Brodie E.L."/>
            <person name="Williams K.H."/>
            <person name="Hubbard S.S."/>
            <person name="Banfield J.F."/>
        </authorList>
    </citation>
    <scope>NUCLEOTIDE SEQUENCE [LARGE SCALE GENOMIC DNA]</scope>
</reference>
<dbReference type="PANTHER" id="PTHR43024">
    <property type="entry name" value="UDP-N-ACETYLMURAMOYL-TRIPEPTIDE--D-ALANYL-D-ALANINE LIGASE"/>
    <property type="match status" value="1"/>
</dbReference>
<dbReference type="GO" id="GO:0016881">
    <property type="term" value="F:acid-amino acid ligase activity"/>
    <property type="evidence" value="ECO:0007669"/>
    <property type="project" value="InterPro"/>
</dbReference>
<evidence type="ECO:0000259" key="5">
    <source>
        <dbReference type="Pfam" id="PF08245"/>
    </source>
</evidence>
<accession>A0A1F6BTY5</accession>
<dbReference type="InterPro" id="IPR004101">
    <property type="entry name" value="Mur_ligase_C"/>
</dbReference>
<protein>
    <recommendedName>
        <fullName evidence="8">UDP-N-acetylmuramoyl-tripeptide--D-alanyl-D-alanine ligase</fullName>
    </recommendedName>
</protein>
<evidence type="ECO:0000259" key="4">
    <source>
        <dbReference type="Pfam" id="PF02875"/>
    </source>
</evidence>
<keyword evidence="2" id="KW-0547">Nucleotide-binding</keyword>
<keyword evidence="1" id="KW-0436">Ligase</keyword>
<evidence type="ECO:0008006" key="8">
    <source>
        <dbReference type="Google" id="ProtNLM"/>
    </source>
</evidence>
<dbReference type="GO" id="GO:0005524">
    <property type="term" value="F:ATP binding"/>
    <property type="evidence" value="ECO:0007669"/>
    <property type="project" value="UniProtKB-KW"/>
</dbReference>
<dbReference type="Pfam" id="PF02875">
    <property type="entry name" value="Mur_ligase_C"/>
    <property type="match status" value="1"/>
</dbReference>
<dbReference type="PANTHER" id="PTHR43024:SF1">
    <property type="entry name" value="UDP-N-ACETYLMURAMOYL-TRIPEPTIDE--D-ALANYL-D-ALANINE LIGASE"/>
    <property type="match status" value="1"/>
</dbReference>
<organism evidence="6 7">
    <name type="scientific">Candidatus Kaiserbacteria bacterium GWA2_50_9</name>
    <dbReference type="NCBI Taxonomy" id="1798474"/>
    <lineage>
        <taxon>Bacteria</taxon>
        <taxon>Candidatus Kaiseribacteriota</taxon>
    </lineage>
</organism>
<dbReference type="SUPFAM" id="SSF53244">
    <property type="entry name" value="MurD-like peptide ligases, peptide-binding domain"/>
    <property type="match status" value="1"/>
</dbReference>
<dbReference type="Proteomes" id="UP000179014">
    <property type="component" value="Unassembled WGS sequence"/>
</dbReference>
<sequence length="424" mass="45986">MKKILKVVMVFVLAFFARAVLRRYTPRIVMVSGSVGKTSTKDAVAEALSTKFYVRKSEKSFNSEFGVPFTILGVGNPWDDPFEWFAVLKSAIGLLILPNHYPAMLVLEVGADRPGDLARILRFATPDAVVITRLPEIPVHVEAYASPEQVREEEFSPAYSLNPDAPLIIPSDDSWVVGAARRIPARILTYGIAAPSTAHIREIGFHTTEGVVDGMQARINIDGEQEMCIVKGSVGVTQLLPVAAALATASAFNIPMADACAALENYEAPAGRGRLLVGKNGSVIIDDSYNASPAAVEEALTTLKSFSHAKRRIAVLGDMLELGRFSVTEHERISVLVGESADVIVTVGIRARAFAAAPKRTEVLQFDNSRAAATALADFVREGDVVLVKGSQSIRTERIVEALLANSADVYKLVRQEKKWREKA</sequence>
<dbReference type="Gene3D" id="3.40.1190.10">
    <property type="entry name" value="Mur-like, catalytic domain"/>
    <property type="match status" value="1"/>
</dbReference>
<evidence type="ECO:0000256" key="1">
    <source>
        <dbReference type="ARBA" id="ARBA00022598"/>
    </source>
</evidence>
<comment type="caution">
    <text evidence="6">The sequence shown here is derived from an EMBL/GenBank/DDBJ whole genome shotgun (WGS) entry which is preliminary data.</text>
</comment>
<dbReference type="InterPro" id="IPR036565">
    <property type="entry name" value="Mur-like_cat_sf"/>
</dbReference>
<dbReference type="InterPro" id="IPR051046">
    <property type="entry name" value="MurCDEF_CellWall_CoF430Synth"/>
</dbReference>
<feature type="domain" description="Mur ligase central" evidence="5">
    <location>
        <begin position="103"/>
        <end position="212"/>
    </location>
</feature>
<dbReference type="AlphaFoldDB" id="A0A1F6BTY5"/>
<evidence type="ECO:0000256" key="3">
    <source>
        <dbReference type="ARBA" id="ARBA00022840"/>
    </source>
</evidence>
<gene>
    <name evidence="6" type="ORF">A2118_02765</name>
</gene>
<dbReference type="InterPro" id="IPR013221">
    <property type="entry name" value="Mur_ligase_cen"/>
</dbReference>
<name>A0A1F6BTY5_9BACT</name>